<sequence>MMIKSEITDLNTATGVMRTYVHRPAEAGQYPTILFYSEIFQQTGPIERAAKIIAGHGYNVLVPEVFHELNPIGTVLAYDDAGRDKGNADKMAKSVEGYDTDNAAMIAWAKQQPWHSGDFGAMGFCIGGHLAFRAALQPEIKATACFYATDLHTNVIPNQPGQHSMERLADISGELLMIFGKQDPHIPAAGRAQVYQSLVAADKTFTWHEFNGPHAFMRDEGDRYDPQLALLGYQLAFDLFRRNLK</sequence>
<dbReference type="KEGG" id="chiz:HQ393_15120"/>
<protein>
    <submittedName>
        <fullName evidence="2">Dienelactone hydrolase family protein</fullName>
    </submittedName>
</protein>
<accession>A0A7H9BM36</accession>
<dbReference type="PANTHER" id="PTHR47562:SF2">
    <property type="entry name" value="CARBOXYMETHYLENEBUTENOLIDASE-RELATED"/>
    <property type="match status" value="1"/>
</dbReference>
<evidence type="ECO:0000313" key="3">
    <source>
        <dbReference type="Proteomes" id="UP000509597"/>
    </source>
</evidence>
<dbReference type="Proteomes" id="UP000509597">
    <property type="component" value="Chromosome"/>
</dbReference>
<dbReference type="InterPro" id="IPR002925">
    <property type="entry name" value="Dienelactn_hydro"/>
</dbReference>
<dbReference type="Gene3D" id="3.40.50.1820">
    <property type="entry name" value="alpha/beta hydrolase"/>
    <property type="match status" value="1"/>
</dbReference>
<name>A0A7H9BM36_9NEIS</name>
<reference evidence="2 3" key="1">
    <citation type="submission" date="2020-07" db="EMBL/GenBank/DDBJ databases">
        <title>Complete genome sequence of Chitinibacter sp. 2T18.</title>
        <authorList>
            <person name="Bae J.-W."/>
            <person name="Choi J.-W."/>
        </authorList>
    </citation>
    <scope>NUCLEOTIDE SEQUENCE [LARGE SCALE GENOMIC DNA]</scope>
    <source>
        <strain evidence="2 3">2T18</strain>
    </source>
</reference>
<dbReference type="SUPFAM" id="SSF53474">
    <property type="entry name" value="alpha/beta-Hydrolases"/>
    <property type="match status" value="1"/>
</dbReference>
<dbReference type="EMBL" id="CP058627">
    <property type="protein sequence ID" value="QLG89466.1"/>
    <property type="molecule type" value="Genomic_DNA"/>
</dbReference>
<evidence type="ECO:0000259" key="1">
    <source>
        <dbReference type="Pfam" id="PF01738"/>
    </source>
</evidence>
<gene>
    <name evidence="2" type="ORF">HQ393_15120</name>
</gene>
<feature type="domain" description="Dienelactone hydrolase" evidence="1">
    <location>
        <begin position="17"/>
        <end position="242"/>
    </location>
</feature>
<dbReference type="PANTHER" id="PTHR47562">
    <property type="match status" value="1"/>
</dbReference>
<dbReference type="InterPro" id="IPR029058">
    <property type="entry name" value="AB_hydrolase_fold"/>
</dbReference>
<dbReference type="AlphaFoldDB" id="A0A7H9BM36"/>
<evidence type="ECO:0000313" key="2">
    <source>
        <dbReference type="EMBL" id="QLG89466.1"/>
    </source>
</evidence>
<dbReference type="GO" id="GO:0016787">
    <property type="term" value="F:hydrolase activity"/>
    <property type="evidence" value="ECO:0007669"/>
    <property type="project" value="UniProtKB-KW"/>
</dbReference>
<keyword evidence="2" id="KW-0378">Hydrolase</keyword>
<dbReference type="Pfam" id="PF01738">
    <property type="entry name" value="DLH"/>
    <property type="match status" value="1"/>
</dbReference>
<keyword evidence="3" id="KW-1185">Reference proteome</keyword>
<organism evidence="2 3">
    <name type="scientific">Chitinibacter bivalviorum</name>
    <dbReference type="NCBI Taxonomy" id="2739434"/>
    <lineage>
        <taxon>Bacteria</taxon>
        <taxon>Pseudomonadati</taxon>
        <taxon>Pseudomonadota</taxon>
        <taxon>Betaproteobacteria</taxon>
        <taxon>Neisseriales</taxon>
        <taxon>Chitinibacteraceae</taxon>
        <taxon>Chitinibacter</taxon>
    </lineage>
</organism>
<dbReference type="RefSeq" id="WP_179356115.1">
    <property type="nucleotide sequence ID" value="NZ_CP058627.1"/>
</dbReference>
<proteinExistence type="predicted"/>